<dbReference type="Proteomes" id="UP000027154">
    <property type="component" value="Unassembled WGS sequence"/>
</dbReference>
<comment type="caution">
    <text evidence="2">The sequence shown here is derived from an EMBL/GenBank/DDBJ whole genome shotgun (WGS) entry which is preliminary data.</text>
</comment>
<gene>
    <name evidence="2" type="ORF">DC53_15670</name>
</gene>
<keyword evidence="1" id="KW-0472">Membrane</keyword>
<keyword evidence="1" id="KW-0812">Transmembrane</keyword>
<protein>
    <submittedName>
        <fullName evidence="2">Uncharacterized protein</fullName>
    </submittedName>
</protein>
<dbReference type="AlphaFoldDB" id="A0ABD3Y6I3"/>
<organism evidence="2 3">
    <name type="scientific">Pseudoalteromonas fuliginea</name>
    <dbReference type="NCBI Taxonomy" id="1872678"/>
    <lineage>
        <taxon>Bacteria</taxon>
        <taxon>Pseudomonadati</taxon>
        <taxon>Pseudomonadota</taxon>
        <taxon>Gammaproteobacteria</taxon>
        <taxon>Alteromonadales</taxon>
        <taxon>Pseudoalteromonadaceae</taxon>
        <taxon>Pseudoalteromonas</taxon>
    </lineage>
</organism>
<name>A0ABD3Y6I3_9GAMM</name>
<evidence type="ECO:0000313" key="3">
    <source>
        <dbReference type="Proteomes" id="UP000027154"/>
    </source>
</evidence>
<feature type="transmembrane region" description="Helical" evidence="1">
    <location>
        <begin position="20"/>
        <end position="41"/>
    </location>
</feature>
<dbReference type="EMBL" id="JJNZ01000059">
    <property type="protein sequence ID" value="KDC49656.1"/>
    <property type="molecule type" value="Genomic_DNA"/>
</dbReference>
<keyword evidence="1" id="KW-1133">Transmembrane helix</keyword>
<evidence type="ECO:0000313" key="2">
    <source>
        <dbReference type="EMBL" id="KDC49656.1"/>
    </source>
</evidence>
<sequence>MISEREKLKAPPNYFQTSKVWWFSKPWAVALTTLIIILPAIKTYIDILSYLFKVEPVINFSTRQVKAYGRKQKSPAFSCRAF</sequence>
<proteinExistence type="predicted"/>
<accession>A0ABD3Y6I3</accession>
<reference evidence="2 3" key="1">
    <citation type="submission" date="2014-04" db="EMBL/GenBank/DDBJ databases">
        <title>Pseudoalteromonas galatheae sp. nov., isolated from a deep-sea polychaete near Canal Concepcion, Chile.</title>
        <authorList>
            <person name="Machado H.R."/>
            <person name="Gram L."/>
            <person name="Vynne N.G."/>
        </authorList>
    </citation>
    <scope>NUCLEOTIDE SEQUENCE [LARGE SCALE GENOMIC DNA]</scope>
    <source>
        <strain evidence="2 3">KMM216</strain>
    </source>
</reference>
<evidence type="ECO:0000256" key="1">
    <source>
        <dbReference type="SAM" id="Phobius"/>
    </source>
</evidence>